<dbReference type="EMBL" id="JADNYJ010000031">
    <property type="protein sequence ID" value="KAF8903355.1"/>
    <property type="molecule type" value="Genomic_DNA"/>
</dbReference>
<protein>
    <recommendedName>
        <fullName evidence="3">F-box domain-containing protein</fullName>
    </recommendedName>
</protein>
<organism evidence="1 2">
    <name type="scientific">Gymnopilus junonius</name>
    <name type="common">Spectacular rustgill mushroom</name>
    <name type="synonym">Gymnopilus spectabilis subsp. junonius</name>
    <dbReference type="NCBI Taxonomy" id="109634"/>
    <lineage>
        <taxon>Eukaryota</taxon>
        <taxon>Fungi</taxon>
        <taxon>Dikarya</taxon>
        <taxon>Basidiomycota</taxon>
        <taxon>Agaricomycotina</taxon>
        <taxon>Agaricomycetes</taxon>
        <taxon>Agaricomycetidae</taxon>
        <taxon>Agaricales</taxon>
        <taxon>Agaricineae</taxon>
        <taxon>Hymenogastraceae</taxon>
        <taxon>Gymnopilus</taxon>
    </lineage>
</organism>
<gene>
    <name evidence="1" type="ORF">CPB84DRAFT_1774651</name>
</gene>
<comment type="caution">
    <text evidence="1">The sequence shown here is derived from an EMBL/GenBank/DDBJ whole genome shotgun (WGS) entry which is preliminary data.</text>
</comment>
<dbReference type="SUPFAM" id="SSF52047">
    <property type="entry name" value="RNI-like"/>
    <property type="match status" value="1"/>
</dbReference>
<evidence type="ECO:0008006" key="3">
    <source>
        <dbReference type="Google" id="ProtNLM"/>
    </source>
</evidence>
<dbReference type="InterPro" id="IPR032675">
    <property type="entry name" value="LRR_dom_sf"/>
</dbReference>
<reference evidence="1" key="1">
    <citation type="submission" date="2020-11" db="EMBL/GenBank/DDBJ databases">
        <authorList>
            <consortium name="DOE Joint Genome Institute"/>
            <person name="Ahrendt S."/>
            <person name="Riley R."/>
            <person name="Andreopoulos W."/>
            <person name="LaButti K."/>
            <person name="Pangilinan J."/>
            <person name="Ruiz-duenas F.J."/>
            <person name="Barrasa J.M."/>
            <person name="Sanchez-Garcia M."/>
            <person name="Camarero S."/>
            <person name="Miyauchi S."/>
            <person name="Serrano A."/>
            <person name="Linde D."/>
            <person name="Babiker R."/>
            <person name="Drula E."/>
            <person name="Ayuso-Fernandez I."/>
            <person name="Pacheco R."/>
            <person name="Padilla G."/>
            <person name="Ferreira P."/>
            <person name="Barriuso J."/>
            <person name="Kellner H."/>
            <person name="Castanera R."/>
            <person name="Alfaro M."/>
            <person name="Ramirez L."/>
            <person name="Pisabarro A.G."/>
            <person name="Kuo A."/>
            <person name="Tritt A."/>
            <person name="Lipzen A."/>
            <person name="He G."/>
            <person name="Yan M."/>
            <person name="Ng V."/>
            <person name="Cullen D."/>
            <person name="Martin F."/>
            <person name="Rosso M.-N."/>
            <person name="Henrissat B."/>
            <person name="Hibbett D."/>
            <person name="Martinez A.T."/>
            <person name="Grigoriev I.V."/>
        </authorList>
    </citation>
    <scope>NUCLEOTIDE SEQUENCE</scope>
    <source>
        <strain evidence="1">AH 44721</strain>
    </source>
</reference>
<evidence type="ECO:0000313" key="1">
    <source>
        <dbReference type="EMBL" id="KAF8903355.1"/>
    </source>
</evidence>
<accession>A0A9P5TQD2</accession>
<sequence>MRDSSDWHSTTNVIYAESVNPRCDSEIQINMPDIVSTKDCLRRLDDDILLQIFDKLRPQGHLRSLSTICKWIRSLCASILFSECSVKSNELSSGRSHFLPESLWCHVRILRLSGYFLRQKAILSWGRGEWVFPYPDTIEVIEEEKEAQARELRAGTFLEEVLKCLPSLNTVIIDNLSNAATEGPDKAGVPLPVILAILSTPQVQHFSVSGYLYHPVDPSPAPPTNLDLANLTSFIYYIPILQGALLNFIIPALRLSLEKLVLPVENAPLQNMYMEEWPSLRVLTLYGQRRTVVKPCIPYITILARMPKLQSLKLFFANPWNIDPQAIWPEGFHMSFPWPELEQLTVTQPHADDRLWAHLPESLRVLSLRCWPRRWEHQILKRQRDALSPLYHARIRWHTPLLSSSDMLQILRQCQTPFLEHLDIEYQIDNQEVELMQYISSAFPVLKKLEISRYKNEAARTPPLTDIALALAPLKAIRVLCLYFDEQSSLREVKPEIFRNDLDVAAYDLASNMGKTLEVIHLSLGYYPHMGWSKFSVVWASHEDASFDEIALQHHVGKPTLILDVSSVL</sequence>
<dbReference type="Proteomes" id="UP000724874">
    <property type="component" value="Unassembled WGS sequence"/>
</dbReference>
<dbReference type="OrthoDB" id="2747524at2759"/>
<dbReference type="AlphaFoldDB" id="A0A9P5TQD2"/>
<dbReference type="Gene3D" id="3.80.10.10">
    <property type="entry name" value="Ribonuclease Inhibitor"/>
    <property type="match status" value="1"/>
</dbReference>
<proteinExistence type="predicted"/>
<name>A0A9P5TQD2_GYMJU</name>
<evidence type="ECO:0000313" key="2">
    <source>
        <dbReference type="Proteomes" id="UP000724874"/>
    </source>
</evidence>
<keyword evidence="2" id="KW-1185">Reference proteome</keyword>